<dbReference type="eggNOG" id="COG1725">
    <property type="taxonomic scope" value="Bacteria"/>
</dbReference>
<name>W4F198_9BACL</name>
<dbReference type="PATRIC" id="fig|1227360.4.peg.1216"/>
<evidence type="ECO:0000313" key="6">
    <source>
        <dbReference type="Proteomes" id="UP000019062"/>
    </source>
</evidence>
<evidence type="ECO:0000313" key="5">
    <source>
        <dbReference type="EMBL" id="ETT86239.1"/>
    </source>
</evidence>
<dbReference type="Gene3D" id="1.10.10.10">
    <property type="entry name" value="Winged helix-like DNA-binding domain superfamily/Winged helix DNA-binding domain"/>
    <property type="match status" value="1"/>
</dbReference>
<dbReference type="RefSeq" id="WP_038181317.1">
    <property type="nucleotide sequence ID" value="NZ_ASQA01000013.1"/>
</dbReference>
<dbReference type="PROSITE" id="PS50949">
    <property type="entry name" value="HTH_GNTR"/>
    <property type="match status" value="1"/>
</dbReference>
<dbReference type="InterPro" id="IPR000524">
    <property type="entry name" value="Tscrpt_reg_HTH_GntR"/>
</dbReference>
<dbReference type="InterPro" id="IPR036388">
    <property type="entry name" value="WH-like_DNA-bd_sf"/>
</dbReference>
<keyword evidence="1" id="KW-0805">Transcription regulation</keyword>
<dbReference type="SMART" id="SM00345">
    <property type="entry name" value="HTH_GNTR"/>
    <property type="match status" value="1"/>
</dbReference>
<evidence type="ECO:0000256" key="1">
    <source>
        <dbReference type="ARBA" id="ARBA00023015"/>
    </source>
</evidence>
<reference evidence="5 6" key="1">
    <citation type="journal article" date="2014" name="BMC Genomics">
        <title>Genomic comparison of sporeforming bacilli isolated from milk.</title>
        <authorList>
            <person name="Moreno Switt A.I."/>
            <person name="Andrus A.D."/>
            <person name="Ranieri M.L."/>
            <person name="Orsi R.H."/>
            <person name="Ivy R."/>
            <person name="den Bakker H.C."/>
            <person name="Martin N.H."/>
            <person name="Wiedmann M."/>
            <person name="Boor K.J."/>
        </authorList>
    </citation>
    <scope>NUCLEOTIDE SEQUENCE [LARGE SCALE GENOMIC DNA]</scope>
    <source>
        <strain evidence="5 6">FSL R5-213</strain>
    </source>
</reference>
<dbReference type="CDD" id="cd07377">
    <property type="entry name" value="WHTH_GntR"/>
    <property type="match status" value="1"/>
</dbReference>
<dbReference type="AlphaFoldDB" id="W4F198"/>
<keyword evidence="3" id="KW-0804">Transcription</keyword>
<evidence type="ECO:0000259" key="4">
    <source>
        <dbReference type="PROSITE" id="PS50949"/>
    </source>
</evidence>
<gene>
    <name evidence="5" type="ORF">C176_05992</name>
</gene>
<dbReference type="Pfam" id="PF00392">
    <property type="entry name" value="GntR"/>
    <property type="match status" value="1"/>
</dbReference>
<dbReference type="SUPFAM" id="SSF46785">
    <property type="entry name" value="Winged helix' DNA-binding domain"/>
    <property type="match status" value="1"/>
</dbReference>
<dbReference type="Proteomes" id="UP000019062">
    <property type="component" value="Unassembled WGS sequence"/>
</dbReference>
<proteinExistence type="predicted"/>
<dbReference type="PANTHER" id="PTHR38445">
    <property type="entry name" value="HTH-TYPE TRANSCRIPTIONAL REPRESSOR YTRA"/>
    <property type="match status" value="1"/>
</dbReference>
<keyword evidence="6" id="KW-1185">Reference proteome</keyword>
<evidence type="ECO:0000256" key="2">
    <source>
        <dbReference type="ARBA" id="ARBA00023125"/>
    </source>
</evidence>
<evidence type="ECO:0000256" key="3">
    <source>
        <dbReference type="ARBA" id="ARBA00023163"/>
    </source>
</evidence>
<dbReference type="EMBL" id="ASQA01000013">
    <property type="protein sequence ID" value="ETT86239.1"/>
    <property type="molecule type" value="Genomic_DNA"/>
</dbReference>
<protein>
    <recommendedName>
        <fullName evidence="4">HTH gntR-type domain-containing protein</fullName>
    </recommendedName>
</protein>
<organism evidence="5 6">
    <name type="scientific">Viridibacillus arenosi FSL R5-213</name>
    <dbReference type="NCBI Taxonomy" id="1227360"/>
    <lineage>
        <taxon>Bacteria</taxon>
        <taxon>Bacillati</taxon>
        <taxon>Bacillota</taxon>
        <taxon>Bacilli</taxon>
        <taxon>Bacillales</taxon>
        <taxon>Caryophanaceae</taxon>
        <taxon>Viridibacillus</taxon>
    </lineage>
</organism>
<dbReference type="InterPro" id="IPR036390">
    <property type="entry name" value="WH_DNA-bd_sf"/>
</dbReference>
<sequence length="127" mass="14425">MKIIISNASDKPIYEQITLQLKNAMVKGDLKSGEALPSIRMLAKDLKISVMTTKRAYSDLEKDGFIETVPGKGSFVAERNRQFMLEEYQREIESHLQKALDLAKTAGIDRQDLIEILNFLGEENIHE</sequence>
<dbReference type="GO" id="GO:0003700">
    <property type="term" value="F:DNA-binding transcription factor activity"/>
    <property type="evidence" value="ECO:0007669"/>
    <property type="project" value="InterPro"/>
</dbReference>
<accession>W4F198</accession>
<keyword evidence="2" id="KW-0238">DNA-binding</keyword>
<feature type="domain" description="HTH gntR-type" evidence="4">
    <location>
        <begin position="11"/>
        <end position="79"/>
    </location>
</feature>
<dbReference type="GO" id="GO:0003677">
    <property type="term" value="F:DNA binding"/>
    <property type="evidence" value="ECO:0007669"/>
    <property type="project" value="UniProtKB-KW"/>
</dbReference>
<comment type="caution">
    <text evidence="5">The sequence shown here is derived from an EMBL/GenBank/DDBJ whole genome shotgun (WGS) entry which is preliminary data.</text>
</comment>
<dbReference type="PANTHER" id="PTHR38445:SF7">
    <property type="entry name" value="GNTR-FAMILY TRANSCRIPTIONAL REGULATOR"/>
    <property type="match status" value="1"/>
</dbReference>